<dbReference type="SMART" id="SM00642">
    <property type="entry name" value="Aamy"/>
    <property type="match status" value="1"/>
</dbReference>
<evidence type="ECO:0000313" key="3">
    <source>
        <dbReference type="Proteomes" id="UP000070620"/>
    </source>
</evidence>
<proteinExistence type="predicted"/>
<dbReference type="InterPro" id="IPR012767">
    <property type="entry name" value="Trehalose_TreY"/>
</dbReference>
<evidence type="ECO:0000259" key="1">
    <source>
        <dbReference type="SMART" id="SM00642"/>
    </source>
</evidence>
<evidence type="ECO:0000313" key="2">
    <source>
        <dbReference type="EMBL" id="KXK61992.1"/>
    </source>
</evidence>
<feature type="domain" description="Glycosyl hydrolase family 13 catalytic" evidence="1">
    <location>
        <begin position="26"/>
        <end position="411"/>
    </location>
</feature>
<dbReference type="Gene3D" id="1.10.10.470">
    <property type="entry name" value="Maltooligosyl trehalose synthase, domain 4"/>
    <property type="match status" value="1"/>
</dbReference>
<dbReference type="PANTHER" id="PTHR10357">
    <property type="entry name" value="ALPHA-AMYLASE FAMILY MEMBER"/>
    <property type="match status" value="1"/>
</dbReference>
<dbReference type="InterPro" id="IPR013797">
    <property type="entry name" value="Maltooligo_trehalose_synth_4"/>
</dbReference>
<dbReference type="EMBL" id="LRQV01000028">
    <property type="protein sequence ID" value="KXK61992.1"/>
    <property type="molecule type" value="Genomic_DNA"/>
</dbReference>
<dbReference type="Gene3D" id="3.30.1590.10">
    <property type="entry name" value="Maltooligosyl trehalose synthase, domain 2"/>
    <property type="match status" value="1"/>
</dbReference>
<dbReference type="InterPro" id="IPR006047">
    <property type="entry name" value="GH13_cat_dom"/>
</dbReference>
<dbReference type="InterPro" id="IPR017853">
    <property type="entry name" value="GH"/>
</dbReference>
<dbReference type="GO" id="GO:0047470">
    <property type="term" value="F:(1,4)-alpha-D-glucan 1-alpha-D-glucosylmutase activity"/>
    <property type="evidence" value="ECO:0007669"/>
    <property type="project" value="TreeGrafter"/>
</dbReference>
<dbReference type="GO" id="GO:0005992">
    <property type="term" value="P:trehalose biosynthetic process"/>
    <property type="evidence" value="ECO:0007669"/>
    <property type="project" value="TreeGrafter"/>
</dbReference>
<comment type="caution">
    <text evidence="2">The sequence shown here is derived from an EMBL/GenBank/DDBJ whole genome shotgun (WGS) entry which is preliminary data.</text>
</comment>
<dbReference type="AlphaFoldDB" id="A0A136PU93"/>
<dbReference type="Proteomes" id="UP000070620">
    <property type="component" value="Unassembled WGS sequence"/>
</dbReference>
<dbReference type="PANTHER" id="PTHR10357:SF216">
    <property type="entry name" value="MALTOOLIGOSYL TREHALOSE SYNTHASE-RELATED"/>
    <property type="match status" value="1"/>
</dbReference>
<dbReference type="RefSeq" id="WP_067363515.1">
    <property type="nucleotide sequence ID" value="NZ_JBIUBN010000009.1"/>
</dbReference>
<dbReference type="OrthoDB" id="9761577at2"/>
<dbReference type="Pfam" id="PF00128">
    <property type="entry name" value="Alpha-amylase"/>
    <property type="match status" value="1"/>
</dbReference>
<dbReference type="Gene3D" id="1.10.150.200">
    <property type="entry name" value="Maltooligosyl trehalose synthase, domain 3"/>
    <property type="match status" value="1"/>
</dbReference>
<dbReference type="SUPFAM" id="SSF51445">
    <property type="entry name" value="(Trans)glycosidases"/>
    <property type="match status" value="1"/>
</dbReference>
<name>A0A136PU93_9ACTN</name>
<keyword evidence="3" id="KW-1185">Reference proteome</keyword>
<gene>
    <name evidence="2" type="ORF">AWW66_10620</name>
</gene>
<accession>A0A136PU93</accession>
<sequence>MSPTTPPDATGAHPAGGRVGATYRVQVRPGFDLDTTAALTDYLAALGVTHLYSAPLLTATPGSAHGYDVVDHRAVNPELGGEAARVRLVRALSAAGLGLVVDIVPNHAGVARPAANPAWWDVLRRGRDSAYARWFDIDWDRGRLLLPVLADDPDALADLTVVDGELRYHEHRFPIADGTGGGSPAQVHDRQHYELVSWRRGDAELTYRRFFAVSDLAGLRVEDPEVFAATHAEVLRWVAAGEVDGIRVDHPDGLRDPADYLARLRAAAPGVWLVVEKILEYGEELPDWPVDGTTGYDALAPVCGLFVDPAAEGHFTALDARLTGRHTSWQDLTHRSKWEAATRLLAAELTRLAALVPEVEPAPARAALAELAACFPVYRGYPPHGARHLAVARAEAGRRRPELTGALDAVTRRLRDPADELARRFPQLTGAVMAKGVEDTAYYRWSRFVALNEVGGTPAHFGVTPAEFHRFAAARQARWPTSMTTLSTHDTKRGEDVRARLAVLAELPRRWAERVTAFTAAAPLPDPAFAHLLWQTAVGAWPIDRDRLHAYVTKAAREASVATSWADPDPAFEDALHAVVDRMYDDPALHAELTAFAAEITPAGWSNALGQKLVQLAMPGVPDTYQGTELWDNSLVDPDNRRPVDFAARRELLARLDAGWLPPVDADGAAKLLVVSRTLRLRREHPELFTGYRPVAAHGPAGAHAVAFDRGGALAVATRLPLGLARAGGWRDTSLELPVHEMTDLFTGRVYSDPRVPVADLLATLPVALLAPAESVEAAR</sequence>
<protein>
    <submittedName>
        <fullName evidence="2">Maltooligosyl trehalose synthase</fullName>
    </submittedName>
</protein>
<organism evidence="2 3">
    <name type="scientific">Micromonospora rosaria</name>
    <dbReference type="NCBI Taxonomy" id="47874"/>
    <lineage>
        <taxon>Bacteria</taxon>
        <taxon>Bacillati</taxon>
        <taxon>Actinomycetota</taxon>
        <taxon>Actinomycetes</taxon>
        <taxon>Micromonosporales</taxon>
        <taxon>Micromonosporaceae</taxon>
        <taxon>Micromonospora</taxon>
    </lineage>
</organism>
<dbReference type="GO" id="GO:0030980">
    <property type="term" value="P:alpha-glucan catabolic process"/>
    <property type="evidence" value="ECO:0007669"/>
    <property type="project" value="TreeGrafter"/>
</dbReference>
<dbReference type="CDD" id="cd11336">
    <property type="entry name" value="AmyAc_MTSase"/>
    <property type="match status" value="1"/>
</dbReference>
<dbReference type="Gene3D" id="3.20.20.80">
    <property type="entry name" value="Glycosidases"/>
    <property type="match status" value="1"/>
</dbReference>
<reference evidence="2 3" key="1">
    <citation type="submission" date="2016-01" db="EMBL/GenBank/DDBJ databases">
        <title>Whole genome sequence and analysis of Micromonospora rosaria DSM 803, which can produce antibacterial substance rosamicin.</title>
        <authorList>
            <person name="Yang H."/>
            <person name="He X."/>
            <person name="Zhu D."/>
        </authorList>
    </citation>
    <scope>NUCLEOTIDE SEQUENCE [LARGE SCALE GENOMIC DNA]</scope>
    <source>
        <strain evidence="2 3">DSM 803</strain>
    </source>
</reference>
<dbReference type="NCBIfam" id="TIGR02401">
    <property type="entry name" value="trehalose_TreY"/>
    <property type="match status" value="1"/>
</dbReference>